<dbReference type="EMBL" id="JARK01001355">
    <property type="protein sequence ID" value="EYC21324.1"/>
    <property type="molecule type" value="Genomic_DNA"/>
</dbReference>
<evidence type="ECO:0000256" key="1">
    <source>
        <dbReference type="SAM" id="MobiDB-lite"/>
    </source>
</evidence>
<organism evidence="2 3">
    <name type="scientific">Ancylostoma ceylanicum</name>
    <dbReference type="NCBI Taxonomy" id="53326"/>
    <lineage>
        <taxon>Eukaryota</taxon>
        <taxon>Metazoa</taxon>
        <taxon>Ecdysozoa</taxon>
        <taxon>Nematoda</taxon>
        <taxon>Chromadorea</taxon>
        <taxon>Rhabditida</taxon>
        <taxon>Rhabditina</taxon>
        <taxon>Rhabditomorpha</taxon>
        <taxon>Strongyloidea</taxon>
        <taxon>Ancylostomatidae</taxon>
        <taxon>Ancylostomatinae</taxon>
        <taxon>Ancylostoma</taxon>
    </lineage>
</organism>
<evidence type="ECO:0008006" key="4">
    <source>
        <dbReference type="Google" id="ProtNLM"/>
    </source>
</evidence>
<accession>A0A016V0W5</accession>
<dbReference type="SUPFAM" id="SSF56219">
    <property type="entry name" value="DNase I-like"/>
    <property type="match status" value="1"/>
</dbReference>
<dbReference type="Proteomes" id="UP000024635">
    <property type="component" value="Unassembled WGS sequence"/>
</dbReference>
<gene>
    <name evidence="2" type="primary">Acey_s0019.g3754</name>
    <name evidence="2" type="ORF">Y032_0019g3754</name>
</gene>
<evidence type="ECO:0000313" key="2">
    <source>
        <dbReference type="EMBL" id="EYC21324.1"/>
    </source>
</evidence>
<reference evidence="3" key="1">
    <citation type="journal article" date="2015" name="Nat. Genet.">
        <title>The genome and transcriptome of the zoonotic hookworm Ancylostoma ceylanicum identify infection-specific gene families.</title>
        <authorList>
            <person name="Schwarz E.M."/>
            <person name="Hu Y."/>
            <person name="Antoshechkin I."/>
            <person name="Miller M.M."/>
            <person name="Sternberg P.W."/>
            <person name="Aroian R.V."/>
        </authorList>
    </citation>
    <scope>NUCLEOTIDE SEQUENCE</scope>
    <source>
        <strain evidence="3">HY135</strain>
    </source>
</reference>
<proteinExistence type="predicted"/>
<dbReference type="Gene3D" id="3.60.10.10">
    <property type="entry name" value="Endonuclease/exonuclease/phosphatase"/>
    <property type="match status" value="1"/>
</dbReference>
<name>A0A016V0W5_9BILA</name>
<feature type="region of interest" description="Disordered" evidence="1">
    <location>
        <begin position="1"/>
        <end position="30"/>
    </location>
</feature>
<dbReference type="OrthoDB" id="418748at2759"/>
<dbReference type="InterPro" id="IPR036691">
    <property type="entry name" value="Endo/exonu/phosph_ase_sf"/>
</dbReference>
<sequence length="149" mass="16647">MEGSICNGVNATASPGSDLPPVVKKRGLPRDGRPRLKTLVRVGSLNIGTLTGKTREIADFMKRRTIRILCLQETRWKGCKAIEIGDGIKLFYHGVGTKKNGIKRPYLVCDSGERQDHLSLDRYRERVLDSGICVCPLVWLHRDGEGYIL</sequence>
<keyword evidence="3" id="KW-1185">Reference proteome</keyword>
<dbReference type="AlphaFoldDB" id="A0A016V0W5"/>
<protein>
    <recommendedName>
        <fullName evidence="4">Endonuclease/exonuclease/phosphatase domain-containing protein</fullName>
    </recommendedName>
</protein>
<evidence type="ECO:0000313" key="3">
    <source>
        <dbReference type="Proteomes" id="UP000024635"/>
    </source>
</evidence>
<comment type="caution">
    <text evidence="2">The sequence shown here is derived from an EMBL/GenBank/DDBJ whole genome shotgun (WGS) entry which is preliminary data.</text>
</comment>